<evidence type="ECO:0000313" key="2">
    <source>
        <dbReference type="Proteomes" id="UP000092154"/>
    </source>
</evidence>
<keyword evidence="2" id="KW-1185">Reference proteome</keyword>
<evidence type="ECO:0000313" key="1">
    <source>
        <dbReference type="EMBL" id="OAX37090.1"/>
    </source>
</evidence>
<dbReference type="OrthoDB" id="10504422at2759"/>
<gene>
    <name evidence="1" type="ORF">K503DRAFT_256915</name>
</gene>
<dbReference type="EMBL" id="KV448373">
    <property type="protein sequence ID" value="OAX37090.1"/>
    <property type="molecule type" value="Genomic_DNA"/>
</dbReference>
<dbReference type="AlphaFoldDB" id="A0A1B7MWV9"/>
<name>A0A1B7MWV9_9AGAM</name>
<dbReference type="Proteomes" id="UP000092154">
    <property type="component" value="Unassembled WGS sequence"/>
</dbReference>
<reference evidence="1 2" key="1">
    <citation type="submission" date="2016-06" db="EMBL/GenBank/DDBJ databases">
        <title>Comparative genomics of the ectomycorrhizal sister species Rhizopogon vinicolor and Rhizopogon vesiculosus (Basidiomycota: Boletales) reveals a divergence of the mating type B locus.</title>
        <authorList>
            <consortium name="DOE Joint Genome Institute"/>
            <person name="Mujic A.B."/>
            <person name="Kuo A."/>
            <person name="Tritt A."/>
            <person name="Lipzen A."/>
            <person name="Chen C."/>
            <person name="Johnson J."/>
            <person name="Sharma A."/>
            <person name="Barry K."/>
            <person name="Grigoriev I.V."/>
            <person name="Spatafora J.W."/>
        </authorList>
    </citation>
    <scope>NUCLEOTIDE SEQUENCE [LARGE SCALE GENOMIC DNA]</scope>
    <source>
        <strain evidence="1 2">AM-OR11-026</strain>
    </source>
</reference>
<dbReference type="InParanoid" id="A0A1B7MWV9"/>
<sequence length="177" mass="19735">MLKALDNDLNISPATVNVALGYCVSELTKVPETRTTTWRYISSKSVSKTYLSLHVRYCQLLSPQSRSYLPDRAPISSGYPSYYLVERFHPHHLLSITEMTSKSRSVLRSASDRVPSCPIPIPVRAHAGTDNSPETPGAALQYNILIVVDPIVQYHTCAILVTSVIARREYLDNTISK</sequence>
<accession>A0A1B7MWV9</accession>
<proteinExistence type="predicted"/>
<protein>
    <submittedName>
        <fullName evidence="1">Uncharacterized protein</fullName>
    </submittedName>
</protein>
<organism evidence="1 2">
    <name type="scientific">Rhizopogon vinicolor AM-OR11-026</name>
    <dbReference type="NCBI Taxonomy" id="1314800"/>
    <lineage>
        <taxon>Eukaryota</taxon>
        <taxon>Fungi</taxon>
        <taxon>Dikarya</taxon>
        <taxon>Basidiomycota</taxon>
        <taxon>Agaricomycotina</taxon>
        <taxon>Agaricomycetes</taxon>
        <taxon>Agaricomycetidae</taxon>
        <taxon>Boletales</taxon>
        <taxon>Suillineae</taxon>
        <taxon>Rhizopogonaceae</taxon>
        <taxon>Rhizopogon</taxon>
    </lineage>
</organism>